<evidence type="ECO:0000313" key="2">
    <source>
        <dbReference type="EMBL" id="KAK9160225.1"/>
    </source>
</evidence>
<comment type="caution">
    <text evidence="2">The sequence shown here is derived from an EMBL/GenBank/DDBJ whole genome shotgun (WGS) entry which is preliminary data.</text>
</comment>
<evidence type="ECO:0000313" key="3">
    <source>
        <dbReference type="Proteomes" id="UP001420932"/>
    </source>
</evidence>
<keyword evidence="3" id="KW-1185">Reference proteome</keyword>
<dbReference type="EMBL" id="JBBNAF010000003">
    <property type="protein sequence ID" value="KAK9160225.1"/>
    <property type="molecule type" value="Genomic_DNA"/>
</dbReference>
<feature type="chain" id="PRO_5042898321" description="Secreted protein" evidence="1">
    <location>
        <begin position="20"/>
        <end position="75"/>
    </location>
</feature>
<sequence>MGFHSFWFAYILVVAKSLARVTCDSARVDDSRIYLRQSGWISVVLTCNSIGKGPCHLPKLEFSHYKLVSIYVVPI</sequence>
<dbReference type="AlphaFoldDB" id="A0AAP0PYM3"/>
<dbReference type="Proteomes" id="UP001420932">
    <property type="component" value="Unassembled WGS sequence"/>
</dbReference>
<feature type="signal peptide" evidence="1">
    <location>
        <begin position="1"/>
        <end position="19"/>
    </location>
</feature>
<accession>A0AAP0PYM3</accession>
<evidence type="ECO:0000256" key="1">
    <source>
        <dbReference type="SAM" id="SignalP"/>
    </source>
</evidence>
<reference evidence="2 3" key="1">
    <citation type="submission" date="2024-01" db="EMBL/GenBank/DDBJ databases">
        <title>Genome assemblies of Stephania.</title>
        <authorList>
            <person name="Yang L."/>
        </authorList>
    </citation>
    <scope>NUCLEOTIDE SEQUENCE [LARGE SCALE GENOMIC DNA]</scope>
    <source>
        <strain evidence="2">YNDBR</strain>
        <tissue evidence="2">Leaf</tissue>
    </source>
</reference>
<keyword evidence="1" id="KW-0732">Signal</keyword>
<organism evidence="2 3">
    <name type="scientific">Stephania yunnanensis</name>
    <dbReference type="NCBI Taxonomy" id="152371"/>
    <lineage>
        <taxon>Eukaryota</taxon>
        <taxon>Viridiplantae</taxon>
        <taxon>Streptophyta</taxon>
        <taxon>Embryophyta</taxon>
        <taxon>Tracheophyta</taxon>
        <taxon>Spermatophyta</taxon>
        <taxon>Magnoliopsida</taxon>
        <taxon>Ranunculales</taxon>
        <taxon>Menispermaceae</taxon>
        <taxon>Menispermoideae</taxon>
        <taxon>Cissampelideae</taxon>
        <taxon>Stephania</taxon>
    </lineage>
</organism>
<proteinExistence type="predicted"/>
<gene>
    <name evidence="2" type="ORF">Syun_006566</name>
</gene>
<name>A0AAP0PYM3_9MAGN</name>
<protein>
    <recommendedName>
        <fullName evidence="4">Secreted protein</fullName>
    </recommendedName>
</protein>
<evidence type="ECO:0008006" key="4">
    <source>
        <dbReference type="Google" id="ProtNLM"/>
    </source>
</evidence>